<dbReference type="GO" id="GO:0005886">
    <property type="term" value="C:plasma membrane"/>
    <property type="evidence" value="ECO:0007669"/>
    <property type="project" value="UniProtKB-SubCell"/>
</dbReference>
<keyword evidence="6" id="KW-0067">ATP-binding</keyword>
<dbReference type="EMBL" id="NOXU01000017">
    <property type="protein sequence ID" value="OYQ37178.1"/>
    <property type="molecule type" value="Genomic_DNA"/>
</dbReference>
<dbReference type="SMART" id="SM00382">
    <property type="entry name" value="AAA"/>
    <property type="match status" value="1"/>
</dbReference>
<dbReference type="RefSeq" id="WP_094453288.1">
    <property type="nucleotide sequence ID" value="NZ_NOXU01000017.1"/>
</dbReference>
<dbReference type="Pfam" id="PF00664">
    <property type="entry name" value="ABC_membrane"/>
    <property type="match status" value="1"/>
</dbReference>
<dbReference type="Gene3D" id="1.20.1560.10">
    <property type="entry name" value="ABC transporter type 1, transmembrane domain"/>
    <property type="match status" value="1"/>
</dbReference>
<dbReference type="SUPFAM" id="SSF90123">
    <property type="entry name" value="ABC transporter transmembrane region"/>
    <property type="match status" value="1"/>
</dbReference>
<dbReference type="GO" id="GO:0016887">
    <property type="term" value="F:ATP hydrolysis activity"/>
    <property type="evidence" value="ECO:0007669"/>
    <property type="project" value="InterPro"/>
</dbReference>
<evidence type="ECO:0000259" key="10">
    <source>
        <dbReference type="PROSITE" id="PS50893"/>
    </source>
</evidence>
<evidence type="ECO:0000256" key="2">
    <source>
        <dbReference type="ARBA" id="ARBA00022448"/>
    </source>
</evidence>
<keyword evidence="7 9" id="KW-1133">Transmembrane helix</keyword>
<evidence type="ECO:0000256" key="1">
    <source>
        <dbReference type="ARBA" id="ARBA00004651"/>
    </source>
</evidence>
<dbReference type="InterPro" id="IPR027417">
    <property type="entry name" value="P-loop_NTPase"/>
</dbReference>
<feature type="transmembrane region" description="Helical" evidence="9">
    <location>
        <begin position="261"/>
        <end position="279"/>
    </location>
</feature>
<feature type="transmembrane region" description="Helical" evidence="9">
    <location>
        <begin position="159"/>
        <end position="186"/>
    </location>
</feature>
<evidence type="ECO:0000256" key="4">
    <source>
        <dbReference type="ARBA" id="ARBA00022692"/>
    </source>
</evidence>
<dbReference type="PANTHER" id="PTHR24221:SF590">
    <property type="entry name" value="COMPONENT LINKED WITH THE ASSEMBLY OF CYTOCHROME' TRANSPORT TRANSMEMBRANE ATP-BINDING PROTEIN ABC TRANSPORTER CYDD-RELATED"/>
    <property type="match status" value="1"/>
</dbReference>
<dbReference type="Gene3D" id="3.40.50.300">
    <property type="entry name" value="P-loop containing nucleotide triphosphate hydrolases"/>
    <property type="match status" value="1"/>
</dbReference>
<comment type="caution">
    <text evidence="12">The sequence shown here is derived from an EMBL/GenBank/DDBJ whole genome shotgun (WGS) entry which is preliminary data.</text>
</comment>
<feature type="transmembrane region" description="Helical" evidence="9">
    <location>
        <begin position="21"/>
        <end position="47"/>
    </location>
</feature>
<evidence type="ECO:0000256" key="3">
    <source>
        <dbReference type="ARBA" id="ARBA00022475"/>
    </source>
</evidence>
<gene>
    <name evidence="12" type="ORF">CHU95_02185</name>
</gene>
<organism evidence="12 13">
    <name type="scientific">Niveispirillum lacus</name>
    <dbReference type="NCBI Taxonomy" id="1981099"/>
    <lineage>
        <taxon>Bacteria</taxon>
        <taxon>Pseudomonadati</taxon>
        <taxon>Pseudomonadota</taxon>
        <taxon>Alphaproteobacteria</taxon>
        <taxon>Rhodospirillales</taxon>
        <taxon>Azospirillaceae</taxon>
        <taxon>Niveispirillum</taxon>
    </lineage>
</organism>
<protein>
    <recommendedName>
        <fullName evidence="14">ABC transporter ATP-binding protein</fullName>
    </recommendedName>
</protein>
<dbReference type="AlphaFoldDB" id="A0A255Z6S6"/>
<dbReference type="PANTHER" id="PTHR24221">
    <property type="entry name" value="ATP-BINDING CASSETTE SUB-FAMILY B"/>
    <property type="match status" value="1"/>
</dbReference>
<feature type="transmembrane region" description="Helical" evidence="9">
    <location>
        <begin position="67"/>
        <end position="88"/>
    </location>
</feature>
<dbReference type="Proteomes" id="UP000216998">
    <property type="component" value="Unassembled WGS sequence"/>
</dbReference>
<dbReference type="PROSITE" id="PS50893">
    <property type="entry name" value="ABC_TRANSPORTER_2"/>
    <property type="match status" value="1"/>
</dbReference>
<dbReference type="InterPro" id="IPR017871">
    <property type="entry name" value="ABC_transporter-like_CS"/>
</dbReference>
<accession>A0A255Z6S6</accession>
<reference evidence="12 13" key="1">
    <citation type="submission" date="2017-07" db="EMBL/GenBank/DDBJ databases">
        <title>Niveispirillum cyanobacteriorum sp. nov., isolated from cyanobacterial aggregates in a eutrophic lake.</title>
        <authorList>
            <person name="Cai H."/>
        </authorList>
    </citation>
    <scope>NUCLEOTIDE SEQUENCE [LARGE SCALE GENOMIC DNA]</scope>
    <source>
        <strain evidence="13">TH1-14</strain>
    </source>
</reference>
<proteinExistence type="predicted"/>
<dbReference type="PROSITE" id="PS00211">
    <property type="entry name" value="ABC_TRANSPORTER_1"/>
    <property type="match status" value="1"/>
</dbReference>
<name>A0A255Z6S6_9PROT</name>
<keyword evidence="2" id="KW-0813">Transport</keyword>
<dbReference type="InterPro" id="IPR003439">
    <property type="entry name" value="ABC_transporter-like_ATP-bd"/>
</dbReference>
<dbReference type="FunFam" id="3.40.50.300:FF:000299">
    <property type="entry name" value="ABC transporter ATP-binding protein/permease"/>
    <property type="match status" value="1"/>
</dbReference>
<evidence type="ECO:0000313" key="13">
    <source>
        <dbReference type="Proteomes" id="UP000216998"/>
    </source>
</evidence>
<feature type="transmembrane region" description="Helical" evidence="9">
    <location>
        <begin position="109"/>
        <end position="126"/>
    </location>
</feature>
<dbReference type="SUPFAM" id="SSF52540">
    <property type="entry name" value="P-loop containing nucleoside triphosphate hydrolases"/>
    <property type="match status" value="1"/>
</dbReference>
<evidence type="ECO:0000256" key="9">
    <source>
        <dbReference type="SAM" id="Phobius"/>
    </source>
</evidence>
<dbReference type="InterPro" id="IPR003593">
    <property type="entry name" value="AAA+_ATPase"/>
</dbReference>
<evidence type="ECO:0000256" key="7">
    <source>
        <dbReference type="ARBA" id="ARBA00022989"/>
    </source>
</evidence>
<evidence type="ECO:0000256" key="5">
    <source>
        <dbReference type="ARBA" id="ARBA00022741"/>
    </source>
</evidence>
<dbReference type="PROSITE" id="PS50929">
    <property type="entry name" value="ABC_TM1F"/>
    <property type="match status" value="1"/>
</dbReference>
<dbReference type="GO" id="GO:0140359">
    <property type="term" value="F:ABC-type transporter activity"/>
    <property type="evidence" value="ECO:0007669"/>
    <property type="project" value="InterPro"/>
</dbReference>
<evidence type="ECO:0000259" key="11">
    <source>
        <dbReference type="PROSITE" id="PS50929"/>
    </source>
</evidence>
<feature type="domain" description="ABC transporter" evidence="10">
    <location>
        <begin position="345"/>
        <end position="582"/>
    </location>
</feature>
<evidence type="ECO:0000256" key="8">
    <source>
        <dbReference type="ARBA" id="ARBA00023136"/>
    </source>
</evidence>
<evidence type="ECO:0008006" key="14">
    <source>
        <dbReference type="Google" id="ProtNLM"/>
    </source>
</evidence>
<keyword evidence="13" id="KW-1185">Reference proteome</keyword>
<dbReference type="OrthoDB" id="5288404at2"/>
<dbReference type="InterPro" id="IPR011527">
    <property type="entry name" value="ABC1_TM_dom"/>
</dbReference>
<sequence length="583" mass="61390">MTPGRQARGFIADLAATGRARLALLVLLGVAAAVAEGAGLLLLVPLLEMLGLTGAETGPLAVLGGRLGLPGVLAMFVGLLAVSAAIVWARTVAAQSYQLAYADRLKQRLHGALIGIAWPGVAARRQSDFMITISGEASRCAYAADQFLQMTAALLQMPALLLAGLILSPVFTLVTLALCGLVALLLRPLSRQAHSLGAALAEAHRTFHAELTDQVSGLRIIKMTGAEGAKTARFRDLSQQVRSQHLAMVQADATARAVQRIAAAAVAALCVLVGIGPLGLSLAEMLVLLAVFARIVSATLRIQGHWRMILQLLPAHAQVMASLEQWRAEAEPRPAGEAPTLRHRIDLRGVGYRHGRDGTARAALVAVDAVIPALATTAVIGPSGAGKSTLADIVMGLVPPDTGMVMVDTIPLTDGAMVAWRRRVGYVPQDPFLFHTGIRENLLMAAPTATEAELWDALEAAAVAGRVRSLPDGLDTVVGDRGARLSGGERQRIALARALLGRPDLLVLDEATSALDAETERAVAEALDRLKGRTTLLVVAHRPSTVQGADHVLVLDEGRLVAQGSWEILRRNAAPWLARLDMG</sequence>
<dbReference type="Pfam" id="PF00005">
    <property type="entry name" value="ABC_tran"/>
    <property type="match status" value="1"/>
</dbReference>
<evidence type="ECO:0000256" key="6">
    <source>
        <dbReference type="ARBA" id="ARBA00022840"/>
    </source>
</evidence>
<evidence type="ECO:0000313" key="12">
    <source>
        <dbReference type="EMBL" id="OYQ37178.1"/>
    </source>
</evidence>
<dbReference type="InterPro" id="IPR036640">
    <property type="entry name" value="ABC1_TM_sf"/>
</dbReference>
<keyword evidence="4 9" id="KW-0812">Transmembrane</keyword>
<feature type="domain" description="ABC transmembrane type-1" evidence="11">
    <location>
        <begin position="23"/>
        <end position="311"/>
    </location>
</feature>
<dbReference type="GO" id="GO:0005524">
    <property type="term" value="F:ATP binding"/>
    <property type="evidence" value="ECO:0007669"/>
    <property type="project" value="UniProtKB-KW"/>
</dbReference>
<keyword evidence="5" id="KW-0547">Nucleotide-binding</keyword>
<keyword evidence="8 9" id="KW-0472">Membrane</keyword>
<comment type="subcellular location">
    <subcellularLocation>
        <location evidence="1">Cell membrane</location>
        <topology evidence="1">Multi-pass membrane protein</topology>
    </subcellularLocation>
</comment>
<dbReference type="InterPro" id="IPR039421">
    <property type="entry name" value="Type_1_exporter"/>
</dbReference>
<keyword evidence="3" id="KW-1003">Cell membrane</keyword>